<gene>
    <name evidence="10" type="ORF">ABHD89_000861</name>
</gene>
<evidence type="ECO:0000313" key="11">
    <source>
        <dbReference type="Proteomes" id="UP001549019"/>
    </source>
</evidence>
<reference evidence="10 11" key="1">
    <citation type="submission" date="2024-05" db="EMBL/GenBank/DDBJ databases">
        <title>Genomic Encyclopedia of Type Strains, Phase IV (KMG-IV): sequencing the most valuable type-strain genomes for metagenomic binning, comparative biology and taxonomic classification.</title>
        <authorList>
            <person name="Goeker M."/>
        </authorList>
    </citation>
    <scope>NUCLEOTIDE SEQUENCE [LARGE SCALE GENOMIC DNA]</scope>
    <source>
        <strain evidence="10 11">DSM 25286</strain>
    </source>
</reference>
<sequence>MSRRHKDEYNGPRYLVVDKQPHATVSEQFRTIRTNIMYSSVNTEIRSVLFTSDMAAAGKSTIASNMAVAYAQAGKKTLLLDADLRRPTSHETFRVANREGLSTLIVNDIPFQEVIKSTEFENLDLITSGPIPPNPAELLSASKLEAIMIRLMTHYDMVIMDSPPILSVTDAQLLSKHANGVVLVTDVGSNNRNRLNEAKDLLNKAGANIIGIVLNGRPKQYKRDGPYYHYQESTVT</sequence>
<feature type="domain" description="AAA" evidence="9">
    <location>
        <begin position="57"/>
        <end position="185"/>
    </location>
</feature>
<keyword evidence="6" id="KW-0067">ATP-binding</keyword>
<evidence type="ECO:0000256" key="1">
    <source>
        <dbReference type="ARBA" id="ARBA00007316"/>
    </source>
</evidence>
<evidence type="ECO:0000256" key="2">
    <source>
        <dbReference type="ARBA" id="ARBA00011903"/>
    </source>
</evidence>
<dbReference type="Pfam" id="PF13614">
    <property type="entry name" value="AAA_31"/>
    <property type="match status" value="1"/>
</dbReference>
<dbReference type="EMBL" id="JBDZDV010000001">
    <property type="protein sequence ID" value="MET3110473.1"/>
    <property type="molecule type" value="Genomic_DNA"/>
</dbReference>
<evidence type="ECO:0000256" key="8">
    <source>
        <dbReference type="ARBA" id="ARBA00051245"/>
    </source>
</evidence>
<dbReference type="Proteomes" id="UP001549019">
    <property type="component" value="Unassembled WGS sequence"/>
</dbReference>
<dbReference type="InterPro" id="IPR027417">
    <property type="entry name" value="P-loop_NTPase"/>
</dbReference>
<dbReference type="InterPro" id="IPR005702">
    <property type="entry name" value="Wzc-like_C"/>
</dbReference>
<keyword evidence="4" id="KW-0547">Nucleotide-binding</keyword>
<dbReference type="RefSeq" id="WP_230820269.1">
    <property type="nucleotide sequence ID" value="NZ_JAJNCU010000001.1"/>
</dbReference>
<dbReference type="Gene3D" id="3.40.50.300">
    <property type="entry name" value="P-loop containing nucleotide triphosphate hydrolases"/>
    <property type="match status" value="1"/>
</dbReference>
<keyword evidence="7" id="KW-0829">Tyrosine-protein kinase</keyword>
<evidence type="ECO:0000256" key="7">
    <source>
        <dbReference type="ARBA" id="ARBA00023137"/>
    </source>
</evidence>
<dbReference type="SUPFAM" id="SSF52540">
    <property type="entry name" value="P-loop containing nucleoside triphosphate hydrolases"/>
    <property type="match status" value="1"/>
</dbReference>
<evidence type="ECO:0000256" key="5">
    <source>
        <dbReference type="ARBA" id="ARBA00022777"/>
    </source>
</evidence>
<name>A0ABV2E7S3_9STAP</name>
<keyword evidence="11" id="KW-1185">Reference proteome</keyword>
<dbReference type="NCBIfam" id="TIGR01007">
    <property type="entry name" value="eps_fam"/>
    <property type="match status" value="1"/>
</dbReference>
<proteinExistence type="inferred from homology"/>
<comment type="caution">
    <text evidence="10">The sequence shown here is derived from an EMBL/GenBank/DDBJ whole genome shotgun (WGS) entry which is preliminary data.</text>
</comment>
<dbReference type="EC" id="2.7.10.2" evidence="2"/>
<evidence type="ECO:0000256" key="4">
    <source>
        <dbReference type="ARBA" id="ARBA00022741"/>
    </source>
</evidence>
<evidence type="ECO:0000259" key="9">
    <source>
        <dbReference type="Pfam" id="PF13614"/>
    </source>
</evidence>
<keyword evidence="3" id="KW-0808">Transferase</keyword>
<keyword evidence="5" id="KW-0418">Kinase</keyword>
<comment type="catalytic activity">
    <reaction evidence="8">
        <text>L-tyrosyl-[protein] + ATP = O-phospho-L-tyrosyl-[protein] + ADP + H(+)</text>
        <dbReference type="Rhea" id="RHEA:10596"/>
        <dbReference type="Rhea" id="RHEA-COMP:10136"/>
        <dbReference type="Rhea" id="RHEA-COMP:20101"/>
        <dbReference type="ChEBI" id="CHEBI:15378"/>
        <dbReference type="ChEBI" id="CHEBI:30616"/>
        <dbReference type="ChEBI" id="CHEBI:46858"/>
        <dbReference type="ChEBI" id="CHEBI:61978"/>
        <dbReference type="ChEBI" id="CHEBI:456216"/>
        <dbReference type="EC" id="2.7.10.2"/>
    </reaction>
</comment>
<accession>A0ABV2E7S3</accession>
<comment type="similarity">
    <text evidence="1">Belongs to the CpsD/CapB family.</text>
</comment>
<dbReference type="PANTHER" id="PTHR32309">
    <property type="entry name" value="TYROSINE-PROTEIN KINASE"/>
    <property type="match status" value="1"/>
</dbReference>
<dbReference type="InterPro" id="IPR050445">
    <property type="entry name" value="Bact_polysacc_biosynth/exp"/>
</dbReference>
<dbReference type="InterPro" id="IPR025669">
    <property type="entry name" value="AAA_dom"/>
</dbReference>
<evidence type="ECO:0000313" key="10">
    <source>
        <dbReference type="EMBL" id="MET3110473.1"/>
    </source>
</evidence>
<organism evidence="10 11">
    <name type="scientific">Salinicoccus halitifaciens</name>
    <dbReference type="NCBI Taxonomy" id="1073415"/>
    <lineage>
        <taxon>Bacteria</taxon>
        <taxon>Bacillati</taxon>
        <taxon>Bacillota</taxon>
        <taxon>Bacilli</taxon>
        <taxon>Bacillales</taxon>
        <taxon>Staphylococcaceae</taxon>
        <taxon>Salinicoccus</taxon>
    </lineage>
</organism>
<protein>
    <recommendedName>
        <fullName evidence="2">non-specific protein-tyrosine kinase</fullName>
        <ecNumber evidence="2">2.7.10.2</ecNumber>
    </recommendedName>
</protein>
<dbReference type="PANTHER" id="PTHR32309:SF13">
    <property type="entry name" value="FERRIC ENTEROBACTIN TRANSPORT PROTEIN FEPE"/>
    <property type="match status" value="1"/>
</dbReference>
<evidence type="ECO:0000256" key="3">
    <source>
        <dbReference type="ARBA" id="ARBA00022679"/>
    </source>
</evidence>
<evidence type="ECO:0000256" key="6">
    <source>
        <dbReference type="ARBA" id="ARBA00022840"/>
    </source>
</evidence>
<dbReference type="CDD" id="cd05387">
    <property type="entry name" value="BY-kinase"/>
    <property type="match status" value="1"/>
</dbReference>